<dbReference type="AlphaFoldDB" id="A0A1D8GBS7"/>
<sequence>MSIRKKKLTKGSIISYKVPVLKGDEGRFFYQWINRQHSINGLITKALKLQFMLDTIQGQKAISQFKEETLCQSPIFQAKDEKSDIRPKTLPQNYGEIVDIEHLKRMLQSVNRK</sequence>
<gene>
    <name evidence="1" type="ORF">Gferi_01405</name>
</gene>
<reference evidence="1 2" key="1">
    <citation type="submission" date="2016-09" db="EMBL/GenBank/DDBJ databases">
        <title>Genomic analysis reveals versatility of anaerobic energy metabolism of Geosporobacter ferrireducens IRF9 of phylum Firmicutes.</title>
        <authorList>
            <person name="Kim S.-J."/>
        </authorList>
    </citation>
    <scope>NUCLEOTIDE SEQUENCE [LARGE SCALE GENOMIC DNA]</scope>
    <source>
        <strain evidence="1 2">IRF9</strain>
    </source>
</reference>
<evidence type="ECO:0000313" key="1">
    <source>
        <dbReference type="EMBL" id="AOT68367.1"/>
    </source>
</evidence>
<name>A0A1D8GBS7_9FIRM</name>
<dbReference type="OrthoDB" id="9895462at2"/>
<protein>
    <submittedName>
        <fullName evidence="1">Uncharacterized protein</fullName>
    </submittedName>
</protein>
<dbReference type="EMBL" id="CP017269">
    <property type="protein sequence ID" value="AOT68367.1"/>
    <property type="molecule type" value="Genomic_DNA"/>
</dbReference>
<dbReference type="STRING" id="1424294.Gferi_01405"/>
<dbReference type="KEGG" id="gfe:Gferi_01405"/>
<accession>A0A1D8GBS7</accession>
<keyword evidence="2" id="KW-1185">Reference proteome</keyword>
<dbReference type="Proteomes" id="UP000095743">
    <property type="component" value="Chromosome"/>
</dbReference>
<evidence type="ECO:0000313" key="2">
    <source>
        <dbReference type="Proteomes" id="UP000095743"/>
    </source>
</evidence>
<organism evidence="1 2">
    <name type="scientific">Geosporobacter ferrireducens</name>
    <dbReference type="NCBI Taxonomy" id="1424294"/>
    <lineage>
        <taxon>Bacteria</taxon>
        <taxon>Bacillati</taxon>
        <taxon>Bacillota</taxon>
        <taxon>Clostridia</taxon>
        <taxon>Peptostreptococcales</taxon>
        <taxon>Thermotaleaceae</taxon>
        <taxon>Geosporobacter</taxon>
    </lineage>
</organism>
<dbReference type="RefSeq" id="WP_069973920.1">
    <property type="nucleotide sequence ID" value="NZ_CP017269.1"/>
</dbReference>
<proteinExistence type="predicted"/>